<feature type="signal peptide" evidence="5">
    <location>
        <begin position="1"/>
        <end position="19"/>
    </location>
</feature>
<keyword evidence="3" id="KW-0378">Hydrolase</keyword>
<evidence type="ECO:0000313" key="7">
    <source>
        <dbReference type="EMBL" id="AYL95637.1"/>
    </source>
</evidence>
<dbReference type="OrthoDB" id="9759709at2"/>
<dbReference type="EC" id="3.2.1.26" evidence="2"/>
<dbReference type="InterPro" id="IPR013148">
    <property type="entry name" value="Glyco_hydro_32_N"/>
</dbReference>
<comment type="similarity">
    <text evidence="1">Belongs to the glycosyl hydrolase 32 family.</text>
</comment>
<dbReference type="KEGG" id="muh:HYN43_010185"/>
<dbReference type="InterPro" id="IPR001362">
    <property type="entry name" value="Glyco_hydro_32"/>
</dbReference>
<feature type="domain" description="Glycosyl hydrolase family 32 N-terminal" evidence="6">
    <location>
        <begin position="52"/>
        <end position="317"/>
    </location>
</feature>
<dbReference type="SUPFAM" id="SSF75005">
    <property type="entry name" value="Arabinanase/levansucrase/invertase"/>
    <property type="match status" value="1"/>
</dbReference>
<dbReference type="EMBL" id="CP032869">
    <property type="protein sequence ID" value="AYL95637.1"/>
    <property type="molecule type" value="Genomic_DNA"/>
</dbReference>
<dbReference type="Proteomes" id="UP000270046">
    <property type="component" value="Chromosome"/>
</dbReference>
<sequence>MKKLSLLMLAVILGSVAKAQLGVKYDPSIQSTTSMQYFKPKGNLFVGDCIPFARNGTYYYYWLLDSAHHKSLNGLGGHQWALSTSTDLKTWKQHPLVLGIDEQWEKSICTGSVVYHQGKYYAFYATRLINEEGHVNEQLSYAISNDGIHFDKQKPNPFYTSAPGYSKRNFRDPKVFVDQAGVFHLFVSSEQEKPVMQSSAGCLVHLTSKDLKNWTVQEPILTGQPSVPECPDYFFWKGWYYLVYSDNSRTYYVKSKNAYGPWQAPRHQALNEDWSNVVKTAEFKNDRRIAAAWVPNRNDSKDGNHEIFGGNSLFREVIQEPDGTLDTRFPAEMIPLTDNAIAAKINPKLMASVLGSDGASINAPNGVGAARIDHIPDNCRITLEIEPQGANEEFGILLKSDAKGDDGYRLNFIGTDGIVSLGNTSITGVDYLNKTLKIDLVMKDGILDADIDHKRTIVNRTYEHNGDVIWLYAKHGKVVFRSIKIYPLKN</sequence>
<dbReference type="RefSeq" id="WP_119411595.1">
    <property type="nucleotide sequence ID" value="NZ_CP032869.1"/>
</dbReference>
<evidence type="ECO:0000313" key="8">
    <source>
        <dbReference type="Proteomes" id="UP000270046"/>
    </source>
</evidence>
<keyword evidence="4" id="KW-0326">Glycosidase</keyword>
<dbReference type="Gene3D" id="2.115.10.20">
    <property type="entry name" value="Glycosyl hydrolase domain, family 43"/>
    <property type="match status" value="1"/>
</dbReference>
<name>A0A494VKF9_9SPHI</name>
<reference evidence="7 8" key="1">
    <citation type="submission" date="2018-10" db="EMBL/GenBank/DDBJ databases">
        <title>Genome sequencing of Mucilaginibacter sp. HYN0043.</title>
        <authorList>
            <person name="Kim M."/>
            <person name="Yi H."/>
        </authorList>
    </citation>
    <scope>NUCLEOTIDE SEQUENCE [LARGE SCALE GENOMIC DNA]</scope>
    <source>
        <strain evidence="7 8">HYN0043</strain>
    </source>
</reference>
<dbReference type="Pfam" id="PF00251">
    <property type="entry name" value="Glyco_hydro_32N"/>
    <property type="match status" value="1"/>
</dbReference>
<evidence type="ECO:0000256" key="3">
    <source>
        <dbReference type="ARBA" id="ARBA00022801"/>
    </source>
</evidence>
<evidence type="ECO:0000256" key="5">
    <source>
        <dbReference type="SAM" id="SignalP"/>
    </source>
</evidence>
<evidence type="ECO:0000256" key="1">
    <source>
        <dbReference type="ARBA" id="ARBA00009902"/>
    </source>
</evidence>
<dbReference type="SMART" id="SM00640">
    <property type="entry name" value="Glyco_32"/>
    <property type="match status" value="1"/>
</dbReference>
<protein>
    <recommendedName>
        <fullName evidence="2">beta-fructofuranosidase</fullName>
        <ecNumber evidence="2">3.2.1.26</ecNumber>
    </recommendedName>
</protein>
<gene>
    <name evidence="7" type="ORF">HYN43_010185</name>
</gene>
<keyword evidence="8" id="KW-1185">Reference proteome</keyword>
<dbReference type="GO" id="GO:0005975">
    <property type="term" value="P:carbohydrate metabolic process"/>
    <property type="evidence" value="ECO:0007669"/>
    <property type="project" value="InterPro"/>
</dbReference>
<dbReference type="PANTHER" id="PTHR43101">
    <property type="entry name" value="BETA-FRUCTOSIDASE"/>
    <property type="match status" value="1"/>
</dbReference>
<organism evidence="7 8">
    <name type="scientific">Mucilaginibacter celer</name>
    <dbReference type="NCBI Taxonomy" id="2305508"/>
    <lineage>
        <taxon>Bacteria</taxon>
        <taxon>Pseudomonadati</taxon>
        <taxon>Bacteroidota</taxon>
        <taxon>Sphingobacteriia</taxon>
        <taxon>Sphingobacteriales</taxon>
        <taxon>Sphingobacteriaceae</taxon>
        <taxon>Mucilaginibacter</taxon>
    </lineage>
</organism>
<evidence type="ECO:0000256" key="4">
    <source>
        <dbReference type="ARBA" id="ARBA00023295"/>
    </source>
</evidence>
<feature type="chain" id="PRO_5019754037" description="beta-fructofuranosidase" evidence="5">
    <location>
        <begin position="20"/>
        <end position="490"/>
    </location>
</feature>
<dbReference type="PANTHER" id="PTHR43101:SF1">
    <property type="entry name" value="BETA-FRUCTOSIDASE"/>
    <property type="match status" value="1"/>
</dbReference>
<dbReference type="AlphaFoldDB" id="A0A494VKF9"/>
<proteinExistence type="inferred from homology"/>
<dbReference type="GO" id="GO:0004564">
    <property type="term" value="F:beta-fructofuranosidase activity"/>
    <property type="evidence" value="ECO:0007669"/>
    <property type="project" value="UniProtKB-EC"/>
</dbReference>
<dbReference type="CDD" id="cd08995">
    <property type="entry name" value="GH32_EcAec43-like"/>
    <property type="match status" value="1"/>
</dbReference>
<evidence type="ECO:0000259" key="6">
    <source>
        <dbReference type="Pfam" id="PF00251"/>
    </source>
</evidence>
<dbReference type="InterPro" id="IPR023296">
    <property type="entry name" value="Glyco_hydro_beta-prop_sf"/>
</dbReference>
<keyword evidence="5" id="KW-0732">Signal</keyword>
<accession>A0A494VKF9</accession>
<dbReference type="InterPro" id="IPR051214">
    <property type="entry name" value="GH32_Enzymes"/>
</dbReference>
<evidence type="ECO:0000256" key="2">
    <source>
        <dbReference type="ARBA" id="ARBA00012758"/>
    </source>
</evidence>